<feature type="domain" description="2Fe-2S ferredoxin-type" evidence="2">
    <location>
        <begin position="3"/>
        <end position="88"/>
    </location>
</feature>
<dbReference type="Pfam" id="PF00175">
    <property type="entry name" value="NAD_binding_1"/>
    <property type="match status" value="1"/>
</dbReference>
<dbReference type="InterPro" id="IPR001041">
    <property type="entry name" value="2Fe-2S_ferredoxin-type"/>
</dbReference>
<dbReference type="Pfam" id="PF00970">
    <property type="entry name" value="FAD_binding_6"/>
    <property type="match status" value="1"/>
</dbReference>
<dbReference type="PROSITE" id="PS51085">
    <property type="entry name" value="2FE2S_FER_2"/>
    <property type="match status" value="1"/>
</dbReference>
<dbReference type="CDD" id="cd00207">
    <property type="entry name" value="fer2"/>
    <property type="match status" value="1"/>
</dbReference>
<comment type="cofactor">
    <cofactor evidence="1">
        <name>[2Fe-2S] cluster</name>
        <dbReference type="ChEBI" id="CHEBI:190135"/>
    </cofactor>
</comment>
<evidence type="ECO:0000256" key="1">
    <source>
        <dbReference type="ARBA" id="ARBA00034078"/>
    </source>
</evidence>
<sequence length="325" mass="36156">MTTIVKLSPSQITFRAIKSKTILESALESDVVLEYSCKSGSCGMCESVLITGEVSDKQENIYKAGQRFLACQCKPTSDELTIEAEYYPELAEIMQKIVPCKVSSTDITADEYIIIKFRLPPSASFAFLPGQYINLHYQGIVRSYSIANSNAQDGIELHIRRVNRGAMSGLLFNNLSTNTLMRLEGPLGTFFVREDIRPIIFLAGGTGFAPVKSMVEKLIQQDSKRDIHIYWGMHNGSGFYSDLPMEWANKYENIHYVPVVSGEDSLWSGRKGFVHNAVVEDYHNLSTFAVYACGSPTMIAAAKADFIKKGLSGKHFFSDAFTESK</sequence>
<dbReference type="InterPro" id="IPR008333">
    <property type="entry name" value="Cbr1-like_FAD-bd_dom"/>
</dbReference>
<dbReference type="InterPro" id="IPR012675">
    <property type="entry name" value="Beta-grasp_dom_sf"/>
</dbReference>
<dbReference type="CDD" id="cd06189">
    <property type="entry name" value="flavin_oxioreductase"/>
    <property type="match status" value="1"/>
</dbReference>
<dbReference type="InterPro" id="IPR017927">
    <property type="entry name" value="FAD-bd_FR_type"/>
</dbReference>
<evidence type="ECO:0000259" key="3">
    <source>
        <dbReference type="PROSITE" id="PS51384"/>
    </source>
</evidence>
<reference evidence="4 5" key="1">
    <citation type="submission" date="2021-03" db="EMBL/GenBank/DDBJ databases">
        <title>Complete Genome Sequence Data of Xenorhabdus budapestensis strain C72, a Candidate Biological Control Agent, from China.</title>
        <authorList>
            <person name="LI B."/>
            <person name="WANG S."/>
            <person name="QIU D."/>
        </authorList>
    </citation>
    <scope>NUCLEOTIDE SEQUENCE [LARGE SCALE GENOMIC DNA]</scope>
    <source>
        <strain evidence="4 5">C-7-2</strain>
    </source>
</reference>
<name>A0ABX7VG94_XENBU</name>
<dbReference type="PRINTS" id="PR00371">
    <property type="entry name" value="FPNCR"/>
</dbReference>
<dbReference type="InterPro" id="IPR001433">
    <property type="entry name" value="OxRdtase_FAD/NAD-bd"/>
</dbReference>
<dbReference type="InterPro" id="IPR006058">
    <property type="entry name" value="2Fe2S_fd_BS"/>
</dbReference>
<dbReference type="InterPro" id="IPR039261">
    <property type="entry name" value="FNR_nucleotide-bd"/>
</dbReference>
<dbReference type="InterPro" id="IPR050415">
    <property type="entry name" value="MRET"/>
</dbReference>
<dbReference type="PROSITE" id="PS51384">
    <property type="entry name" value="FAD_FR"/>
    <property type="match status" value="1"/>
</dbReference>
<evidence type="ECO:0000313" key="4">
    <source>
        <dbReference type="EMBL" id="QTL39791.1"/>
    </source>
</evidence>
<dbReference type="Proteomes" id="UP000665047">
    <property type="component" value="Chromosome"/>
</dbReference>
<dbReference type="SUPFAM" id="SSF63380">
    <property type="entry name" value="Riboflavin synthase domain-like"/>
    <property type="match status" value="1"/>
</dbReference>
<keyword evidence="5" id="KW-1185">Reference proteome</keyword>
<protein>
    <submittedName>
        <fullName evidence="4">2Fe-2S iron-sulfur cluster binding domain-containing protein</fullName>
    </submittedName>
</protein>
<dbReference type="Gene3D" id="3.10.20.30">
    <property type="match status" value="1"/>
</dbReference>
<dbReference type="PRINTS" id="PR00410">
    <property type="entry name" value="PHEHYDRXLASE"/>
</dbReference>
<dbReference type="InterPro" id="IPR001709">
    <property type="entry name" value="Flavoprot_Pyr_Nucl_cyt_Rdtase"/>
</dbReference>
<gene>
    <name evidence="4" type="ORF">HGO23_18910</name>
</gene>
<proteinExistence type="predicted"/>
<dbReference type="InterPro" id="IPR017938">
    <property type="entry name" value="Riboflavin_synthase-like_b-brl"/>
</dbReference>
<dbReference type="PROSITE" id="PS00197">
    <property type="entry name" value="2FE2S_FER_1"/>
    <property type="match status" value="1"/>
</dbReference>
<organism evidence="4 5">
    <name type="scientific">Xenorhabdus budapestensis</name>
    <dbReference type="NCBI Taxonomy" id="290110"/>
    <lineage>
        <taxon>Bacteria</taxon>
        <taxon>Pseudomonadati</taxon>
        <taxon>Pseudomonadota</taxon>
        <taxon>Gammaproteobacteria</taxon>
        <taxon>Enterobacterales</taxon>
        <taxon>Morganellaceae</taxon>
        <taxon>Xenorhabdus</taxon>
    </lineage>
</organism>
<dbReference type="Gene3D" id="3.40.50.80">
    <property type="entry name" value="Nucleotide-binding domain of ferredoxin-NADP reductase (FNR) module"/>
    <property type="match status" value="1"/>
</dbReference>
<evidence type="ECO:0000313" key="5">
    <source>
        <dbReference type="Proteomes" id="UP000665047"/>
    </source>
</evidence>
<feature type="domain" description="FAD-binding FR-type" evidence="3">
    <location>
        <begin position="95"/>
        <end position="193"/>
    </location>
</feature>
<dbReference type="RefSeq" id="WP_209027478.1">
    <property type="nucleotide sequence ID" value="NZ_CP072455.1"/>
</dbReference>
<dbReference type="PANTHER" id="PTHR47354:SF5">
    <property type="entry name" value="PROTEIN RFBI"/>
    <property type="match status" value="1"/>
</dbReference>
<dbReference type="InterPro" id="IPR036010">
    <property type="entry name" value="2Fe-2S_ferredoxin-like_sf"/>
</dbReference>
<dbReference type="Pfam" id="PF00111">
    <property type="entry name" value="Fer2"/>
    <property type="match status" value="1"/>
</dbReference>
<dbReference type="SUPFAM" id="SSF54292">
    <property type="entry name" value="2Fe-2S ferredoxin-like"/>
    <property type="match status" value="1"/>
</dbReference>
<dbReference type="PANTHER" id="PTHR47354">
    <property type="entry name" value="NADH OXIDOREDUCTASE HCR"/>
    <property type="match status" value="1"/>
</dbReference>
<dbReference type="Gene3D" id="2.40.30.10">
    <property type="entry name" value="Translation factors"/>
    <property type="match status" value="1"/>
</dbReference>
<dbReference type="SUPFAM" id="SSF52343">
    <property type="entry name" value="Ferredoxin reductase-like, C-terminal NADP-linked domain"/>
    <property type="match status" value="1"/>
</dbReference>
<accession>A0ABX7VG94</accession>
<dbReference type="EMBL" id="CP072455">
    <property type="protein sequence ID" value="QTL39791.1"/>
    <property type="molecule type" value="Genomic_DNA"/>
</dbReference>
<evidence type="ECO:0000259" key="2">
    <source>
        <dbReference type="PROSITE" id="PS51085"/>
    </source>
</evidence>